<gene>
    <name evidence="2" type="ORF">HU137_07145</name>
</gene>
<dbReference type="Proteomes" id="UP000552241">
    <property type="component" value="Unassembled WGS sequence"/>
</dbReference>
<evidence type="ECO:0000259" key="1">
    <source>
        <dbReference type="Pfam" id="PF19313"/>
    </source>
</evidence>
<dbReference type="SUPFAM" id="SSF49344">
    <property type="entry name" value="CBD9-like"/>
    <property type="match status" value="1"/>
</dbReference>
<evidence type="ECO:0000313" key="3">
    <source>
        <dbReference type="Proteomes" id="UP000552241"/>
    </source>
</evidence>
<dbReference type="Pfam" id="PF19313">
    <property type="entry name" value="DUF5916"/>
    <property type="match status" value="1"/>
</dbReference>
<accession>A0A838ZM10</accession>
<keyword evidence="3" id="KW-1185">Reference proteome</keyword>
<feature type="domain" description="DUF5916" evidence="1">
    <location>
        <begin position="236"/>
        <end position="804"/>
    </location>
</feature>
<dbReference type="RefSeq" id="WP_182043095.1">
    <property type="nucleotide sequence ID" value="NZ_JACDZE010000001.1"/>
</dbReference>
<sequence length="837" mass="98140">MSFIIRIIVFIISLFIGFYVQGQENDTISRKKIHLVKVSESPKIDGVLDDVVWQNAPIATDFVERQPNNGKPIPDSLRTEVKVVYDDRGIYFGAFMADPEPNKILKELTERDGIGNDDFFFVLLNGYNDRQQSLQFIVTAAGVQYDAKMTNGNEDSSWNGVWYSDVQITSEGWIAEIFIPYSEIRFPDGDQQIWGLQMEREFRRDRKRFSWNFVDNTKGAFSIYDGEIHGIENIDPPTRLSFQPYLSGYLNNYDGESEFVFNGGMDLKYGINDAFTLDMILIPDFGQTKFDPTVLNLTAFEVQYAEQRPFFTEGTELFNKGNLFYSRRVGGFPSLYPELAEDEVVLEFPARVDLINAMKISGRTKKNLGIGFFNGLTERTYAKVKNESTLEERKELVEPLTNYNVLVLDQRFGENNSVSFVNTNTFREGNHRDANVSGLYYNLTNKKNTWNYWGDVEASWVNLEDDLWGFEATSGLAKISGKHRYQASFFLRTKDYNIDDLGYTGQTNYINYFGYYGYRYLQPKGNFNNLNLNFNLNLSRRLDPDLYNYFMFNFNSSFTTKSFFTFGGGFETTPFGTYDIYEPRTENRHLKIPDYYDTWAWISTDYRKKLALDATLDWYKYAERGMGRLIINFSPRFRVSDKWKLYLNTQTTLSDKEYGFVNKDANEIYFGKRDRNTVETSLESQYIFNEKMALNLAFRHYFTDVTYEEFYTLEENGDLTETTAYSNNHDATYNSWNIDLRFSWWFAPGSQLSLLYRNAIEGYDEVSETSFRDNFDYLFDQPQLNSFSIRISYFLDYNRMKNWFKKKPEIEETARRNAYHERKSYAYKRNSTNFGMM</sequence>
<dbReference type="Gene3D" id="2.60.40.1190">
    <property type="match status" value="1"/>
</dbReference>
<dbReference type="EMBL" id="JACDZE010000001">
    <property type="protein sequence ID" value="MBA5629544.1"/>
    <property type="molecule type" value="Genomic_DNA"/>
</dbReference>
<comment type="caution">
    <text evidence="2">The sequence shown here is derived from an EMBL/GenBank/DDBJ whole genome shotgun (WGS) entry which is preliminary data.</text>
</comment>
<protein>
    <submittedName>
        <fullName evidence="2">Carbohydrate binding family 9 domain-containing protein</fullName>
    </submittedName>
</protein>
<dbReference type="AlphaFoldDB" id="A0A838ZM10"/>
<name>A0A838ZM10_9FLAO</name>
<dbReference type="InterPro" id="IPR045670">
    <property type="entry name" value="DUF5916"/>
</dbReference>
<dbReference type="CDD" id="cd09618">
    <property type="entry name" value="CBM9_like_2"/>
    <property type="match status" value="1"/>
</dbReference>
<evidence type="ECO:0000313" key="2">
    <source>
        <dbReference type="EMBL" id="MBA5629544.1"/>
    </source>
</evidence>
<organism evidence="2 3">
    <name type="scientific">Moheibacter lacus</name>
    <dbReference type="NCBI Taxonomy" id="2745851"/>
    <lineage>
        <taxon>Bacteria</taxon>
        <taxon>Pseudomonadati</taxon>
        <taxon>Bacteroidota</taxon>
        <taxon>Flavobacteriia</taxon>
        <taxon>Flavobacteriales</taxon>
        <taxon>Weeksellaceae</taxon>
        <taxon>Moheibacter</taxon>
    </lineage>
</organism>
<reference evidence="2 3" key="1">
    <citation type="submission" date="2020-07" db="EMBL/GenBank/DDBJ databases">
        <title>Moheibacter lacus sp. nov., a member of the family Flavobacteriaceae isolated from freshwater lake sediment.</title>
        <authorList>
            <person name="Liu Y."/>
        </authorList>
    </citation>
    <scope>NUCLEOTIDE SEQUENCE [LARGE SCALE GENOMIC DNA]</scope>
    <source>
        <strain evidence="2 3">BDHS18</strain>
    </source>
</reference>
<proteinExistence type="predicted"/>